<organism evidence="1 2">
    <name type="scientific">Lactiplantibacillus mudanjiangensis</name>
    <dbReference type="NCBI Taxonomy" id="1296538"/>
    <lineage>
        <taxon>Bacteria</taxon>
        <taxon>Bacillati</taxon>
        <taxon>Bacillota</taxon>
        <taxon>Bacilli</taxon>
        <taxon>Lactobacillales</taxon>
        <taxon>Lactobacillaceae</taxon>
        <taxon>Lactiplantibacillus</taxon>
    </lineage>
</organism>
<proteinExistence type="predicted"/>
<protein>
    <submittedName>
        <fullName evidence="1">Uncharacterized protein</fullName>
    </submittedName>
</protein>
<gene>
    <name evidence="1" type="ORF">MUDAN_MDHGFNIF_02104</name>
</gene>
<evidence type="ECO:0000313" key="1">
    <source>
        <dbReference type="EMBL" id="VDG27127.1"/>
    </source>
</evidence>
<dbReference type="AlphaFoldDB" id="A0A660DYQ2"/>
<reference evidence="1 2" key="1">
    <citation type="submission" date="2018-11" db="EMBL/GenBank/DDBJ databases">
        <authorList>
            <person name="Wuyts S."/>
        </authorList>
    </citation>
    <scope>NUCLEOTIDE SEQUENCE [LARGE SCALE GENOMIC DNA]</scope>
    <source>
        <strain evidence="1">Lactobacillus mudanjiangensis AMBF249</strain>
    </source>
</reference>
<name>A0A660DYQ2_9LACO</name>
<keyword evidence="2" id="KW-1185">Reference proteome</keyword>
<accession>A0A660DYQ2</accession>
<dbReference type="EMBL" id="UYIG01000002">
    <property type="protein sequence ID" value="VDG27127.1"/>
    <property type="molecule type" value="Genomic_DNA"/>
</dbReference>
<evidence type="ECO:0000313" key="2">
    <source>
        <dbReference type="Proteomes" id="UP000289996"/>
    </source>
</evidence>
<dbReference type="Proteomes" id="UP000289996">
    <property type="component" value="Unassembled WGS sequence"/>
</dbReference>
<sequence length="37" mass="4239">MNFKLGCQLETGNFLIDYGHSITRVHEEFVTGIRLKA</sequence>